<dbReference type="SUPFAM" id="SSF48208">
    <property type="entry name" value="Six-hairpin glycosidases"/>
    <property type="match status" value="1"/>
</dbReference>
<evidence type="ECO:0000313" key="5">
    <source>
        <dbReference type="EMBL" id="RFZ84124.1"/>
    </source>
</evidence>
<dbReference type="Gene3D" id="2.60.120.260">
    <property type="entry name" value="Galactose-binding domain-like"/>
    <property type="match status" value="1"/>
</dbReference>
<dbReference type="InterPro" id="IPR032514">
    <property type="entry name" value="GtaA_central"/>
</dbReference>
<accession>A0A3E2NT04</accession>
<keyword evidence="6" id="KW-1185">Reference proteome</keyword>
<name>A0A3E2NT04_9SPHI</name>
<dbReference type="OrthoDB" id="175993at2"/>
<dbReference type="Pfam" id="PF16335">
    <property type="entry name" value="GtaA_6_Hairpin"/>
    <property type="match status" value="1"/>
</dbReference>
<organism evidence="5 6">
    <name type="scientific">Mucilaginibacter terrenus</name>
    <dbReference type="NCBI Taxonomy" id="2482727"/>
    <lineage>
        <taxon>Bacteria</taxon>
        <taxon>Pseudomonadati</taxon>
        <taxon>Bacteroidota</taxon>
        <taxon>Sphingobacteriia</taxon>
        <taxon>Sphingobacteriales</taxon>
        <taxon>Sphingobacteriaceae</taxon>
        <taxon>Mucilaginibacter</taxon>
    </lineage>
</organism>
<dbReference type="PANTHER" id="PTHR31987">
    <property type="entry name" value="GLUTAMINASE A-RELATED"/>
    <property type="match status" value="1"/>
</dbReference>
<protein>
    <submittedName>
        <fullName evidence="5">DUF4965 domain-containing protein</fullName>
    </submittedName>
</protein>
<dbReference type="EMBL" id="QWDE01000001">
    <property type="protein sequence ID" value="RFZ84124.1"/>
    <property type="molecule type" value="Genomic_DNA"/>
</dbReference>
<proteinExistence type="predicted"/>
<evidence type="ECO:0000259" key="2">
    <source>
        <dbReference type="Pfam" id="PF16334"/>
    </source>
</evidence>
<dbReference type="SUPFAM" id="SSF49785">
    <property type="entry name" value="Galactose-binding domain-like"/>
    <property type="match status" value="1"/>
</dbReference>
<sequence>MNIYNYFANRAKRTLHVLVFALAATTGTVSAQDRAPAYPLITHTPYLSVWSPTDKLNESATMHWTGSPQSLIGVLKADGQYYRFMGMAAARYKTILPAADEQPYSCKYVFEKPADDWEKPEFNDNSWKTGSAPFSDAIRTIGTHWTSKELYVRRTFTLSELPVLPLILRLYHDDDAEVFINGKKVSSQSGANGDLQMFPLKDNGNLKVGENVLAIHCTNTGGLAALDAGLSVQLEDKTNENIKVARQTNVQVTATQTIYNFNCGPVKLKVTFSSPLILTDIKTLVTPVSYISYEVQSSDSKTHAVDIYQGVSTDLAVNKPTQQVKATAYTSNGIQIMKAGTTEQPVLEKKGDDVRIDWGYVYVASPTYNAKQYISTQDNALDSYALSPGALSTLTGKQLMLNTMLPFGRVGSAATEKHIAIGYDEDYSVQYFKTNLRPLWKEAKGTTIEGVLSSSLKNYAAVIAKCKATDTKIYNDALKAGGEKYAKLCVLAYRQSIAAHQLVKSPKGELLFLSKENFSNGSINTVDVTYPSAPLYLTYNPELLKGMLNGIFYYSESGKWTKPFAAHDLGTYPIANGQTYGEDMPVEECGNMVILTAAIVAAENNPAYAKKHWATLTKWTHFLAEAGFDPSNQLCTDDFAGHLARNANLSVKAIVAIGAYAKMAAMMGDAPAAKKYREMAAVMAAKWMEKDDAGDHYGLVFENPKTWSQKYNMVWDKVLGLKLFPAGVYEKEMKYYLSHQEEYGLPLDSRKTYTKSDWIIWTASMANSRKDFEGLVNPVYKYVQETSSRVPLSDWHETTNGKMVGFQARSVVGGYYMKVFKDKMAAKRAK</sequence>
<gene>
    <name evidence="5" type="ORF">DYU05_00350</name>
</gene>
<dbReference type="PANTHER" id="PTHR31987:SF1">
    <property type="entry name" value="GLUTAMINASE A"/>
    <property type="match status" value="1"/>
</dbReference>
<feature type="chain" id="PRO_5017819734" evidence="1">
    <location>
        <begin position="32"/>
        <end position="830"/>
    </location>
</feature>
<dbReference type="InterPro" id="IPR008928">
    <property type="entry name" value="6-hairpin_glycosidase_sf"/>
</dbReference>
<evidence type="ECO:0000259" key="4">
    <source>
        <dbReference type="Pfam" id="PF17168"/>
    </source>
</evidence>
<keyword evidence="1" id="KW-0732">Signal</keyword>
<dbReference type="GO" id="GO:0005975">
    <property type="term" value="P:carbohydrate metabolic process"/>
    <property type="evidence" value="ECO:0007669"/>
    <property type="project" value="InterPro"/>
</dbReference>
<dbReference type="AlphaFoldDB" id="A0A3E2NT04"/>
<comment type="caution">
    <text evidence="5">The sequence shown here is derived from an EMBL/GenBank/DDBJ whole genome shotgun (WGS) entry which is preliminary data.</text>
</comment>
<dbReference type="Pfam" id="PF17168">
    <property type="entry name" value="DUF5127"/>
    <property type="match status" value="1"/>
</dbReference>
<dbReference type="InterPro" id="IPR008979">
    <property type="entry name" value="Galactose-bd-like_sf"/>
</dbReference>
<evidence type="ECO:0000313" key="6">
    <source>
        <dbReference type="Proteomes" id="UP000260823"/>
    </source>
</evidence>
<evidence type="ECO:0000259" key="3">
    <source>
        <dbReference type="Pfam" id="PF16335"/>
    </source>
</evidence>
<dbReference type="InterPro" id="IPR052743">
    <property type="entry name" value="Glutaminase_GtaA"/>
</dbReference>
<evidence type="ECO:0000256" key="1">
    <source>
        <dbReference type="SAM" id="SignalP"/>
    </source>
</evidence>
<reference evidence="5 6" key="1">
    <citation type="submission" date="2018-08" db="EMBL/GenBank/DDBJ databases">
        <title>Mucilaginibacter terrae sp. nov., isolated from manganese diggings.</title>
        <authorList>
            <person name="Huang Y."/>
            <person name="Zhou Z."/>
        </authorList>
    </citation>
    <scope>NUCLEOTIDE SEQUENCE [LARGE SCALE GENOMIC DNA]</scope>
    <source>
        <strain evidence="5 6">ZH6</strain>
    </source>
</reference>
<feature type="signal peptide" evidence="1">
    <location>
        <begin position="1"/>
        <end position="31"/>
    </location>
</feature>
<dbReference type="RefSeq" id="WP_117381014.1">
    <property type="nucleotide sequence ID" value="NZ_QWDE01000001.1"/>
</dbReference>
<feature type="domain" description="DUF4964" evidence="2">
    <location>
        <begin position="27"/>
        <end position="96"/>
    </location>
</feature>
<dbReference type="InterPro" id="IPR033433">
    <property type="entry name" value="GtaA_N"/>
</dbReference>
<dbReference type="Proteomes" id="UP000260823">
    <property type="component" value="Unassembled WGS sequence"/>
</dbReference>
<feature type="domain" description="Glutaminase A central" evidence="3">
    <location>
        <begin position="482"/>
        <end position="818"/>
    </location>
</feature>
<dbReference type="Pfam" id="PF16334">
    <property type="entry name" value="DUF4964"/>
    <property type="match status" value="1"/>
</dbReference>
<feature type="domain" description="Glutaminase A N-terminal" evidence="4">
    <location>
        <begin position="255"/>
        <end position="476"/>
    </location>
</feature>
<dbReference type="InterPro" id="IPR032515">
    <property type="entry name" value="DUF4964"/>
</dbReference>